<evidence type="ECO:0000313" key="3">
    <source>
        <dbReference type="Proteomes" id="UP000481030"/>
    </source>
</evidence>
<protein>
    <submittedName>
        <fullName evidence="2">Sporulation protein</fullName>
    </submittedName>
</protein>
<dbReference type="InterPro" id="IPR019076">
    <property type="entry name" value="Spore_lipoprot_YhcN/YlaJ-like"/>
</dbReference>
<gene>
    <name evidence="2" type="ORF">F7731_13340</name>
</gene>
<dbReference type="PROSITE" id="PS51257">
    <property type="entry name" value="PROKAR_LIPOPROTEIN"/>
    <property type="match status" value="1"/>
</dbReference>
<evidence type="ECO:0000313" key="2">
    <source>
        <dbReference type="EMBL" id="KAB2334926.1"/>
    </source>
</evidence>
<evidence type="ECO:0000256" key="1">
    <source>
        <dbReference type="SAM" id="MobiDB-lite"/>
    </source>
</evidence>
<reference evidence="2 3" key="1">
    <citation type="journal article" date="2016" name="Antonie Van Leeuwenhoek">
        <title>Bacillus depressus sp. nov., isolated from soil of a sunflower field.</title>
        <authorList>
            <person name="Wei X."/>
            <person name="Xin D."/>
            <person name="Xin Y."/>
            <person name="Zhang H."/>
            <person name="Wang T."/>
            <person name="Zhang J."/>
        </authorList>
    </citation>
    <scope>NUCLEOTIDE SEQUENCE [LARGE SCALE GENOMIC DNA]</scope>
    <source>
        <strain evidence="2 3">BZ1</strain>
    </source>
</reference>
<proteinExistence type="predicted"/>
<name>A0A6L3V4G7_9BACI</name>
<feature type="compositionally biased region" description="Basic and acidic residues" evidence="1">
    <location>
        <begin position="202"/>
        <end position="219"/>
    </location>
</feature>
<organism evidence="2 3">
    <name type="scientific">Cytobacillus depressus</name>
    <dbReference type="NCBI Taxonomy" id="1602942"/>
    <lineage>
        <taxon>Bacteria</taxon>
        <taxon>Bacillati</taxon>
        <taxon>Bacillota</taxon>
        <taxon>Bacilli</taxon>
        <taxon>Bacillales</taxon>
        <taxon>Bacillaceae</taxon>
        <taxon>Cytobacillus</taxon>
    </lineage>
</organism>
<dbReference type="Proteomes" id="UP000481030">
    <property type="component" value="Unassembled WGS sequence"/>
</dbReference>
<dbReference type="EMBL" id="WBOS01000005">
    <property type="protein sequence ID" value="KAB2334926.1"/>
    <property type="molecule type" value="Genomic_DNA"/>
</dbReference>
<comment type="caution">
    <text evidence="2">The sequence shown here is derived from an EMBL/GenBank/DDBJ whole genome shotgun (WGS) entry which is preliminary data.</text>
</comment>
<sequence>MKKSLIILGICGLTALTACQNQGHNVAREGNGIYERSGNTLNVNTQRSEIYNRHNGVTNNNGDFGYVRHQRSPIMGENVSYNKYATLDREQLADLISGYCTDLPNVDDVSTLVTDEEVLVIYDTNSNNRNLTADQVKRTAMSVVPRSYHVYVSDNTALRKYVENFANSNSNNGNLQTSLNKVINEMLKSPQGKKIGNGENENGEKMGERKNKIDNRNMK</sequence>
<accession>A0A6L3V4G7</accession>
<dbReference type="OrthoDB" id="2691390at2"/>
<dbReference type="RefSeq" id="WP_151535465.1">
    <property type="nucleotide sequence ID" value="NZ_WBOS01000005.1"/>
</dbReference>
<keyword evidence="3" id="KW-1185">Reference proteome</keyword>
<dbReference type="AlphaFoldDB" id="A0A6L3V4G7"/>
<feature type="region of interest" description="Disordered" evidence="1">
    <location>
        <begin position="189"/>
        <end position="219"/>
    </location>
</feature>
<dbReference type="Pfam" id="PF09580">
    <property type="entry name" value="Spore_YhcN_YlaJ"/>
    <property type="match status" value="1"/>
</dbReference>